<dbReference type="RefSeq" id="WP_213572704.1">
    <property type="nucleotide sequence ID" value="NZ_JAWLUP010000023.1"/>
</dbReference>
<proteinExistence type="predicted"/>
<name>A0AAE4UZ85_9NOCA</name>
<organism evidence="2 3">
    <name type="scientific">Rhodococcus oxybenzonivorans</name>
    <dbReference type="NCBI Taxonomy" id="1990687"/>
    <lineage>
        <taxon>Bacteria</taxon>
        <taxon>Bacillati</taxon>
        <taxon>Actinomycetota</taxon>
        <taxon>Actinomycetes</taxon>
        <taxon>Mycobacteriales</taxon>
        <taxon>Nocardiaceae</taxon>
        <taxon>Rhodococcus</taxon>
    </lineage>
</organism>
<feature type="compositionally biased region" description="Basic and acidic residues" evidence="1">
    <location>
        <begin position="34"/>
        <end position="47"/>
    </location>
</feature>
<evidence type="ECO:0000256" key="1">
    <source>
        <dbReference type="SAM" id="MobiDB-lite"/>
    </source>
</evidence>
<dbReference type="Proteomes" id="UP001185863">
    <property type="component" value="Unassembled WGS sequence"/>
</dbReference>
<dbReference type="EMBL" id="JAWLUP010000023">
    <property type="protein sequence ID" value="MDV7265332.1"/>
    <property type="molecule type" value="Genomic_DNA"/>
</dbReference>
<accession>A0AAE4UZ85</accession>
<evidence type="ECO:0000313" key="2">
    <source>
        <dbReference type="EMBL" id="MDV7265332.1"/>
    </source>
</evidence>
<comment type="caution">
    <text evidence="2">The sequence shown here is derived from an EMBL/GenBank/DDBJ whole genome shotgun (WGS) entry which is preliminary data.</text>
</comment>
<sequence>MTSGRPSAETALVQQFQPAPDALRERPGAASRNDGNDEHLARVDQPGREGVGGEPGVAVRV</sequence>
<feature type="region of interest" description="Disordered" evidence="1">
    <location>
        <begin position="1"/>
        <end position="61"/>
    </location>
</feature>
<protein>
    <submittedName>
        <fullName evidence="2">Uncharacterized protein</fullName>
    </submittedName>
</protein>
<reference evidence="2" key="1">
    <citation type="submission" date="2023-10" db="EMBL/GenBank/DDBJ databases">
        <title>Development of a sustainable strategy for remediation of hydrocarbon-contaminated territories based on the waste exchange concept.</title>
        <authorList>
            <person name="Krivoruchko A."/>
        </authorList>
    </citation>
    <scope>NUCLEOTIDE SEQUENCE</scope>
    <source>
        <strain evidence="2">IEGM 68</strain>
    </source>
</reference>
<gene>
    <name evidence="2" type="ORF">R4315_12340</name>
</gene>
<evidence type="ECO:0000313" key="3">
    <source>
        <dbReference type="Proteomes" id="UP001185863"/>
    </source>
</evidence>
<dbReference type="AlphaFoldDB" id="A0AAE4UZ85"/>